<dbReference type="STRING" id="317619.GCA_000332315_04018"/>
<evidence type="ECO:0000256" key="4">
    <source>
        <dbReference type="ARBA" id="ARBA00022692"/>
    </source>
</evidence>
<dbReference type="PROSITE" id="PS51846">
    <property type="entry name" value="CNNM"/>
    <property type="match status" value="1"/>
</dbReference>
<keyword evidence="6 10" id="KW-1133">Transmembrane helix</keyword>
<keyword evidence="8 10" id="KW-0472">Membrane</keyword>
<comment type="similarity">
    <text evidence="2">Belongs to the UPF0053 family.</text>
</comment>
<evidence type="ECO:0000256" key="1">
    <source>
        <dbReference type="ARBA" id="ARBA00004651"/>
    </source>
</evidence>
<keyword evidence="3" id="KW-1003">Cell membrane</keyword>
<evidence type="ECO:0000259" key="13">
    <source>
        <dbReference type="PROSITE" id="PS51846"/>
    </source>
</evidence>
<feature type="domain" description="CNNM transmembrane" evidence="13">
    <location>
        <begin position="1"/>
        <end position="204"/>
    </location>
</feature>
<keyword evidence="7 9" id="KW-0129">CBS domain</keyword>
<evidence type="ECO:0000313" key="15">
    <source>
        <dbReference type="Proteomes" id="UP000034681"/>
    </source>
</evidence>
<evidence type="ECO:0000256" key="6">
    <source>
        <dbReference type="ARBA" id="ARBA00022989"/>
    </source>
</evidence>
<dbReference type="Proteomes" id="UP000034681">
    <property type="component" value="Unassembled WGS sequence"/>
</dbReference>
<evidence type="ECO:0000256" key="10">
    <source>
        <dbReference type="PROSITE-ProRule" id="PRU01193"/>
    </source>
</evidence>
<dbReference type="PROSITE" id="PS51371">
    <property type="entry name" value="CBS"/>
    <property type="match status" value="1"/>
</dbReference>
<evidence type="ECO:0000256" key="2">
    <source>
        <dbReference type="ARBA" id="ARBA00006337"/>
    </source>
</evidence>
<evidence type="ECO:0000256" key="7">
    <source>
        <dbReference type="ARBA" id="ARBA00023122"/>
    </source>
</evidence>
<comment type="subcellular location">
    <subcellularLocation>
        <location evidence="1">Cell membrane</location>
        <topology evidence="1">Multi-pass membrane protein</topology>
    </subcellularLocation>
</comment>
<keyword evidence="5" id="KW-0677">Repeat</keyword>
<dbReference type="InterPro" id="IPR005170">
    <property type="entry name" value="Transptr-assoc_dom"/>
</dbReference>
<feature type="domain" description="CBS" evidence="12">
    <location>
        <begin position="287"/>
        <end position="347"/>
    </location>
</feature>
<dbReference type="PANTHER" id="PTHR43099">
    <property type="entry name" value="UPF0053 PROTEIN YRKA"/>
    <property type="match status" value="1"/>
</dbReference>
<dbReference type="EMBL" id="AJTX02000002">
    <property type="protein sequence ID" value="KKJ01693.1"/>
    <property type="molecule type" value="Genomic_DNA"/>
</dbReference>
<dbReference type="InterPro" id="IPR016169">
    <property type="entry name" value="FAD-bd_PCMH_sub2"/>
</dbReference>
<name>A0A0M2Q353_PROHO</name>
<feature type="transmembrane region" description="Helical" evidence="11">
    <location>
        <begin position="62"/>
        <end position="84"/>
    </location>
</feature>
<proteinExistence type="inferred from homology"/>
<dbReference type="Pfam" id="PF03471">
    <property type="entry name" value="CorC_HlyC"/>
    <property type="match status" value="1"/>
</dbReference>
<gene>
    <name evidence="14" type="ORF">PROH_03695</name>
</gene>
<dbReference type="SMART" id="SM01091">
    <property type="entry name" value="CorC_HlyC"/>
    <property type="match status" value="1"/>
</dbReference>
<evidence type="ECO:0000256" key="3">
    <source>
        <dbReference type="ARBA" id="ARBA00022475"/>
    </source>
</evidence>
<keyword evidence="4 10" id="KW-0812">Transmembrane</keyword>
<reference evidence="14" key="1">
    <citation type="submission" date="2012-04" db="EMBL/GenBank/DDBJ databases">
        <authorList>
            <person name="Borisov I.G."/>
            <person name="Ivanikova N.V."/>
            <person name="Pinevich A.V."/>
        </authorList>
    </citation>
    <scope>NUCLEOTIDE SEQUENCE</scope>
    <source>
        <strain evidence="14">CALU 1027</strain>
    </source>
</reference>
<dbReference type="InterPro" id="IPR000644">
    <property type="entry name" value="CBS_dom"/>
</dbReference>
<accession>A0A0M2Q353</accession>
<organism evidence="14 15">
    <name type="scientific">Prochlorothrix hollandica PCC 9006 = CALU 1027</name>
    <dbReference type="NCBI Taxonomy" id="317619"/>
    <lineage>
        <taxon>Bacteria</taxon>
        <taxon>Bacillati</taxon>
        <taxon>Cyanobacteriota</taxon>
        <taxon>Cyanophyceae</taxon>
        <taxon>Prochlorotrichales</taxon>
        <taxon>Prochlorotrichaceae</taxon>
        <taxon>Prochlorothrix</taxon>
    </lineage>
</organism>
<keyword evidence="15" id="KW-1185">Reference proteome</keyword>
<evidence type="ECO:0000256" key="11">
    <source>
        <dbReference type="SAM" id="Phobius"/>
    </source>
</evidence>
<sequence length="472" mass="52216">MPRLLAILGLIVINGFFVTAEFSIVSVRRSRIRQLVIEGDDPARIVQRLQHSLDRLLSTTQLGITLSSLALGWIGEGTLAYILAGVFQGLPLGSELRNTLSHSVAIPLAFCLLAYLQIVLGELCPKAIALIYPEQLARLLGKPSVVIAQIFNPFIWILNQSTHLFLSLFGLSYGGQNWYNQVTPEELQLIISTASESIGLEEEERQLLQNIFEFGDVIVGDVMVPRTQIVGIPRSATLHDVLLEVAQSGHSRYPVIGESLDDIRGILQFKELAEPWAAGSLPADIAIQPWIHPARFVQEGTPLSELLPLMKRSRQSMVIVVDEYGGTAGLTTLKDLVEEIIGSSLDSAAEQNLKIRRLDQQTFLVQAQQDLEEINHRLNLSLPLSEDYNTLGGFLIFQLQKIPIQGETIIYDGVELTVISTDGPRLHYIQIRFRDSEVGLATENPVTDTLHQEILGNEGLILEKDGNIDNQG</sequence>
<feature type="transmembrane region" description="Helical" evidence="11">
    <location>
        <begin position="6"/>
        <end position="25"/>
    </location>
</feature>
<evidence type="ECO:0000256" key="8">
    <source>
        <dbReference type="ARBA" id="ARBA00023136"/>
    </source>
</evidence>
<dbReference type="InterPro" id="IPR002550">
    <property type="entry name" value="CNNM"/>
</dbReference>
<dbReference type="eggNOG" id="COG1253">
    <property type="taxonomic scope" value="Bacteria"/>
</dbReference>
<dbReference type="RefSeq" id="WP_017714164.1">
    <property type="nucleotide sequence ID" value="NZ_KB235941.1"/>
</dbReference>
<dbReference type="GO" id="GO:0050660">
    <property type="term" value="F:flavin adenine dinucleotide binding"/>
    <property type="evidence" value="ECO:0007669"/>
    <property type="project" value="InterPro"/>
</dbReference>
<dbReference type="AlphaFoldDB" id="A0A0M2Q353"/>
<dbReference type="Pfam" id="PF00571">
    <property type="entry name" value="CBS"/>
    <property type="match status" value="2"/>
</dbReference>
<dbReference type="InterPro" id="IPR051676">
    <property type="entry name" value="UPF0053_domain"/>
</dbReference>
<evidence type="ECO:0000313" key="14">
    <source>
        <dbReference type="EMBL" id="KKJ01693.1"/>
    </source>
</evidence>
<feature type="transmembrane region" description="Helical" evidence="11">
    <location>
        <begin position="136"/>
        <end position="158"/>
    </location>
</feature>
<dbReference type="PANTHER" id="PTHR43099:SF2">
    <property type="entry name" value="UPF0053 PROTEIN YRKA"/>
    <property type="match status" value="1"/>
</dbReference>
<dbReference type="InterPro" id="IPR044751">
    <property type="entry name" value="Ion_transp-like_CBS"/>
</dbReference>
<dbReference type="SUPFAM" id="SSF54631">
    <property type="entry name" value="CBS-domain pair"/>
    <property type="match status" value="1"/>
</dbReference>
<evidence type="ECO:0000256" key="5">
    <source>
        <dbReference type="ARBA" id="ARBA00022737"/>
    </source>
</evidence>
<evidence type="ECO:0000259" key="12">
    <source>
        <dbReference type="PROSITE" id="PS51371"/>
    </source>
</evidence>
<dbReference type="InterPro" id="IPR046342">
    <property type="entry name" value="CBS_dom_sf"/>
</dbReference>
<evidence type="ECO:0000256" key="9">
    <source>
        <dbReference type="PROSITE-ProRule" id="PRU00703"/>
    </source>
</evidence>
<dbReference type="OrthoDB" id="9798188at2"/>
<feature type="transmembrane region" description="Helical" evidence="11">
    <location>
        <begin position="104"/>
        <end position="124"/>
    </location>
</feature>
<dbReference type="SUPFAM" id="SSF56176">
    <property type="entry name" value="FAD-binding/transporter-associated domain-like"/>
    <property type="match status" value="1"/>
</dbReference>
<dbReference type="InterPro" id="IPR036318">
    <property type="entry name" value="FAD-bd_PCMH-like_sf"/>
</dbReference>
<protein>
    <submittedName>
        <fullName evidence="14">CBS domain-containing protein</fullName>
    </submittedName>
</protein>
<dbReference type="Gene3D" id="3.10.580.10">
    <property type="entry name" value="CBS-domain"/>
    <property type="match status" value="1"/>
</dbReference>
<dbReference type="CDD" id="cd04590">
    <property type="entry name" value="CBS_pair_CorC_HlyC_assoc"/>
    <property type="match status" value="1"/>
</dbReference>
<comment type="caution">
    <text evidence="14">The sequence shown here is derived from an EMBL/GenBank/DDBJ whole genome shotgun (WGS) entry which is preliminary data.</text>
</comment>
<dbReference type="Pfam" id="PF01595">
    <property type="entry name" value="CNNM"/>
    <property type="match status" value="1"/>
</dbReference>
<dbReference type="Gene3D" id="3.30.465.10">
    <property type="match status" value="1"/>
</dbReference>
<dbReference type="GO" id="GO:0005886">
    <property type="term" value="C:plasma membrane"/>
    <property type="evidence" value="ECO:0007669"/>
    <property type="project" value="UniProtKB-SubCell"/>
</dbReference>